<keyword evidence="3" id="KW-1185">Reference proteome</keyword>
<feature type="compositionally biased region" description="Basic and acidic residues" evidence="1">
    <location>
        <begin position="171"/>
        <end position="190"/>
    </location>
</feature>
<feature type="compositionally biased region" description="Polar residues" evidence="1">
    <location>
        <begin position="155"/>
        <end position="166"/>
    </location>
</feature>
<dbReference type="Proteomes" id="UP001412239">
    <property type="component" value="Unassembled WGS sequence"/>
</dbReference>
<dbReference type="EMBL" id="LN890960">
    <property type="protein sequence ID" value="CUS14380.1"/>
    <property type="molecule type" value="Genomic_DNA"/>
</dbReference>
<sequence>MSLRSCKGILLPASCFSPACLASRHNTVASGRITCSRLCSYPYSTPVQFGYGSTRHSTRTVPASEATLVTPGVLLNLSFYRASTGYTRSDNTRTVRTIHTGTSMRVRTCTVSHTCLENVSPPWLGLFSWPPFSVFHRISVQKEPLEESVLPRFSSPDSGESPSITRSRAARYHEPQRPLLRQNRETVRSI</sequence>
<accession>A0A292Q6N6</accession>
<reference evidence="2" key="1">
    <citation type="submission" date="2015-10" db="EMBL/GenBank/DDBJ databases">
        <authorList>
            <person name="Regsiter A."/>
            <person name="william w."/>
        </authorList>
    </citation>
    <scope>NUCLEOTIDE SEQUENCE</scope>
    <source>
        <strain evidence="2">Montdore</strain>
    </source>
</reference>
<evidence type="ECO:0000313" key="2">
    <source>
        <dbReference type="EMBL" id="CUS14380.1"/>
    </source>
</evidence>
<name>A0A292Q6N6_9PEZI</name>
<dbReference type="AlphaFoldDB" id="A0A292Q6N6"/>
<proteinExistence type="predicted"/>
<feature type="region of interest" description="Disordered" evidence="1">
    <location>
        <begin position="148"/>
        <end position="190"/>
    </location>
</feature>
<evidence type="ECO:0000313" key="3">
    <source>
        <dbReference type="Proteomes" id="UP001412239"/>
    </source>
</evidence>
<evidence type="ECO:0000256" key="1">
    <source>
        <dbReference type="SAM" id="MobiDB-lite"/>
    </source>
</evidence>
<gene>
    <name evidence="2" type="ORF">GSTUAT00001670001</name>
</gene>
<protein>
    <submittedName>
        <fullName evidence="2">Uncharacterized protein</fullName>
    </submittedName>
</protein>
<organism evidence="2 3">
    <name type="scientific">Tuber aestivum</name>
    <name type="common">summer truffle</name>
    <dbReference type="NCBI Taxonomy" id="59557"/>
    <lineage>
        <taxon>Eukaryota</taxon>
        <taxon>Fungi</taxon>
        <taxon>Dikarya</taxon>
        <taxon>Ascomycota</taxon>
        <taxon>Pezizomycotina</taxon>
        <taxon>Pezizomycetes</taxon>
        <taxon>Pezizales</taxon>
        <taxon>Tuberaceae</taxon>
        <taxon>Tuber</taxon>
    </lineage>
</organism>